<dbReference type="STRING" id="105785.A0A2J7PK49"/>
<dbReference type="InterPro" id="IPR057321">
    <property type="entry name" value="RFX1-4/6/8-like_BCD"/>
</dbReference>
<dbReference type="InParanoid" id="A0A2J7PK49"/>
<dbReference type="Pfam" id="PF02257">
    <property type="entry name" value="RFX_DNA_binding"/>
    <property type="match status" value="1"/>
</dbReference>
<dbReference type="InterPro" id="IPR036388">
    <property type="entry name" value="WH-like_DNA-bd_sf"/>
</dbReference>
<dbReference type="OrthoDB" id="10056949at2759"/>
<evidence type="ECO:0000313" key="3">
    <source>
        <dbReference type="EMBL" id="PNF16689.1"/>
    </source>
</evidence>
<dbReference type="GO" id="GO:0000978">
    <property type="term" value="F:RNA polymerase II cis-regulatory region sequence-specific DNA binding"/>
    <property type="evidence" value="ECO:0007669"/>
    <property type="project" value="TreeGrafter"/>
</dbReference>
<gene>
    <name evidence="3" type="ORF">B7P43_G05422</name>
</gene>
<dbReference type="InterPro" id="IPR039779">
    <property type="entry name" value="RFX-like"/>
</dbReference>
<keyword evidence="1" id="KW-0238">DNA-binding</keyword>
<feature type="domain" description="RFX-type winged-helix" evidence="2">
    <location>
        <begin position="134"/>
        <end position="209"/>
    </location>
</feature>
<dbReference type="FunCoup" id="A0A2J7PK49">
    <property type="interactions" value="1305"/>
</dbReference>
<accession>A0A2J7PK49</accession>
<comment type="caution">
    <text evidence="3">The sequence shown here is derived from an EMBL/GenBank/DDBJ whole genome shotgun (WGS) entry which is preliminary data.</text>
</comment>
<evidence type="ECO:0000259" key="2">
    <source>
        <dbReference type="PROSITE" id="PS51526"/>
    </source>
</evidence>
<dbReference type="SUPFAM" id="SSF46785">
    <property type="entry name" value="Winged helix' DNA-binding domain"/>
    <property type="match status" value="1"/>
</dbReference>
<dbReference type="InterPro" id="IPR003150">
    <property type="entry name" value="DNA-bd_RFX"/>
</dbReference>
<organism evidence="3 4">
    <name type="scientific">Cryptotermes secundus</name>
    <dbReference type="NCBI Taxonomy" id="105785"/>
    <lineage>
        <taxon>Eukaryota</taxon>
        <taxon>Metazoa</taxon>
        <taxon>Ecdysozoa</taxon>
        <taxon>Arthropoda</taxon>
        <taxon>Hexapoda</taxon>
        <taxon>Insecta</taxon>
        <taxon>Pterygota</taxon>
        <taxon>Neoptera</taxon>
        <taxon>Polyneoptera</taxon>
        <taxon>Dictyoptera</taxon>
        <taxon>Blattodea</taxon>
        <taxon>Blattoidea</taxon>
        <taxon>Termitoidae</taxon>
        <taxon>Kalotermitidae</taxon>
        <taxon>Cryptotermitinae</taxon>
        <taxon>Cryptotermes</taxon>
    </lineage>
</organism>
<dbReference type="Pfam" id="PF25340">
    <property type="entry name" value="BCD_RFX"/>
    <property type="match status" value="1"/>
</dbReference>
<dbReference type="EMBL" id="NEVH01024942">
    <property type="protein sequence ID" value="PNF16689.1"/>
    <property type="molecule type" value="Genomic_DNA"/>
</dbReference>
<protein>
    <recommendedName>
        <fullName evidence="2">RFX-type winged-helix domain-containing protein</fullName>
    </recommendedName>
</protein>
<dbReference type="FunFam" id="1.10.10.10:FF:000422">
    <property type="entry name" value="DNA-binding protein RFX7"/>
    <property type="match status" value="1"/>
</dbReference>
<proteinExistence type="predicted"/>
<evidence type="ECO:0000313" key="4">
    <source>
        <dbReference type="Proteomes" id="UP000235965"/>
    </source>
</evidence>
<dbReference type="PANTHER" id="PTHR12619:SF33">
    <property type="entry name" value="RFX, ISOFORM H"/>
    <property type="match status" value="1"/>
</dbReference>
<evidence type="ECO:0000256" key="1">
    <source>
        <dbReference type="ARBA" id="ARBA00023125"/>
    </source>
</evidence>
<keyword evidence="4" id="KW-1185">Reference proteome</keyword>
<name>A0A2J7PK49_9NEOP</name>
<sequence>MSHTVDTQGVQPNDFDFGYTEETADQPIYATLQTLQPVDTVGETETTRISANDQYYSRDTKAVTHSQMASVVTQGITAGQYLAQESWAYYIQEDVKPDMVHEFTARQTTNLQSVTADVGVVASMVPSNTATCTPVQWLLTNFESAQGVSIPRSTLYTYYLHHCDENKLKPLPASSLGKIINKVFLCLGTRRLGRRGKSRYHYLGIRVIPGSAVSKLAEVHNLAVCQEPSQEHCKFLSCSGDTESGTLKITDKHEKNTDNSIGCHLSNSLKQDPDQHLSLGNVPGAIHDFPYIEYPPGFFPPENCTLEDLDTFRRIYREHCMVILDAVVNLKFQTAESLWIEFWGSQDNNNGDEYDEKKYLLKTKLYLLCKCKPVQQFIQRVDCLFHQILVDVLIPDVLMPNSSSVIEAIRNFANGLESCLNRAMANCPDEIIHIKISAASTLAQTLRRYSSLQHLAQTVRPVLQNSLLIRQMMVDLNNVDFRSIQDQASWVCQCDVAMVQQLEVVFKSILHRQTSLEQWAAWLNNVVSQMLKQFEGKPNFVKAAKQFLLKWSFYSSLVIRDLTLRSVVSFGYFHSIRLLYDEYMLFVIEHKVAQATGETPIAVMGWKYNDNPNNVDDFIQPGSRNEVRFFNAGREMASRNLSSWN</sequence>
<reference evidence="3 4" key="1">
    <citation type="submission" date="2017-12" db="EMBL/GenBank/DDBJ databases">
        <title>Hemimetabolous genomes reveal molecular basis of termite eusociality.</title>
        <authorList>
            <person name="Harrison M.C."/>
            <person name="Jongepier E."/>
            <person name="Robertson H.M."/>
            <person name="Arning N."/>
            <person name="Bitard-Feildel T."/>
            <person name="Chao H."/>
            <person name="Childers C.P."/>
            <person name="Dinh H."/>
            <person name="Doddapaneni H."/>
            <person name="Dugan S."/>
            <person name="Gowin J."/>
            <person name="Greiner C."/>
            <person name="Han Y."/>
            <person name="Hu H."/>
            <person name="Hughes D.S.T."/>
            <person name="Huylmans A.-K."/>
            <person name="Kemena C."/>
            <person name="Kremer L.P.M."/>
            <person name="Lee S.L."/>
            <person name="Lopez-Ezquerra A."/>
            <person name="Mallet L."/>
            <person name="Monroy-Kuhn J.M."/>
            <person name="Moser A."/>
            <person name="Murali S.C."/>
            <person name="Muzny D.M."/>
            <person name="Otani S."/>
            <person name="Piulachs M.-D."/>
            <person name="Poelchau M."/>
            <person name="Qu J."/>
            <person name="Schaub F."/>
            <person name="Wada-Katsumata A."/>
            <person name="Worley K.C."/>
            <person name="Xie Q."/>
            <person name="Ylla G."/>
            <person name="Poulsen M."/>
            <person name="Gibbs R.A."/>
            <person name="Schal C."/>
            <person name="Richards S."/>
            <person name="Belles X."/>
            <person name="Korb J."/>
            <person name="Bornberg-Bauer E."/>
        </authorList>
    </citation>
    <scope>NUCLEOTIDE SEQUENCE [LARGE SCALE GENOMIC DNA]</scope>
    <source>
        <tissue evidence="3">Whole body</tissue>
    </source>
</reference>
<dbReference type="InterPro" id="IPR036390">
    <property type="entry name" value="WH_DNA-bd_sf"/>
</dbReference>
<dbReference type="Proteomes" id="UP000235965">
    <property type="component" value="Unassembled WGS sequence"/>
</dbReference>
<dbReference type="PROSITE" id="PS51526">
    <property type="entry name" value="RFX_DBD"/>
    <property type="match status" value="1"/>
</dbReference>
<dbReference type="GO" id="GO:0000981">
    <property type="term" value="F:DNA-binding transcription factor activity, RNA polymerase II-specific"/>
    <property type="evidence" value="ECO:0007669"/>
    <property type="project" value="TreeGrafter"/>
</dbReference>
<dbReference type="AlphaFoldDB" id="A0A2J7PK49"/>
<dbReference type="Gene3D" id="1.10.10.10">
    <property type="entry name" value="Winged helix-like DNA-binding domain superfamily/Winged helix DNA-binding domain"/>
    <property type="match status" value="1"/>
</dbReference>
<dbReference type="PANTHER" id="PTHR12619">
    <property type="entry name" value="RFX TRANSCRIPTION FACTOR FAMILY"/>
    <property type="match status" value="1"/>
</dbReference>